<proteinExistence type="predicted"/>
<dbReference type="InterPro" id="IPR015797">
    <property type="entry name" value="NUDIX_hydrolase-like_dom_sf"/>
</dbReference>
<evidence type="ECO:0000313" key="2">
    <source>
        <dbReference type="EMBL" id="MCP2160552.1"/>
    </source>
</evidence>
<keyword evidence="3" id="KW-1185">Reference proteome</keyword>
<sequence>MPRRSAGVIAVRRASGAPLQVLLAHPGGPLWARRDEGAWSIPKGEYTDEDPRDAAAREFAEEVGVAVDPAGLAAIGEITQKSGKVVTAFVIEVDVDPRTSVSNTFEMEWPRGSGRVQAFPEVDRVEWFDLDTAGRKILSAQRPLLERVEAALRPQS</sequence>
<dbReference type="PANTHER" id="PTHR21340:SF7">
    <property type="entry name" value="NUDIX HYDROLASE DOMAIN-CONTAINING PROTEIN"/>
    <property type="match status" value="1"/>
</dbReference>
<organism evidence="2 3">
    <name type="scientific">Williamsia serinedens</name>
    <dbReference type="NCBI Taxonomy" id="391736"/>
    <lineage>
        <taxon>Bacteria</taxon>
        <taxon>Bacillati</taxon>
        <taxon>Actinomycetota</taxon>
        <taxon>Actinomycetes</taxon>
        <taxon>Mycobacteriales</taxon>
        <taxon>Nocardiaceae</taxon>
        <taxon>Williamsia</taxon>
    </lineage>
</organism>
<reference evidence="2 3" key="1">
    <citation type="submission" date="2022-06" db="EMBL/GenBank/DDBJ databases">
        <title>Genomic Encyclopedia of Archaeal and Bacterial Type Strains, Phase II (KMG-II): from individual species to whole genera.</title>
        <authorList>
            <person name="Goeker M."/>
        </authorList>
    </citation>
    <scope>NUCLEOTIDE SEQUENCE [LARGE SCALE GENOMIC DNA]</scope>
    <source>
        <strain evidence="2 3">DSM 45037</strain>
    </source>
</reference>
<evidence type="ECO:0000259" key="1">
    <source>
        <dbReference type="PROSITE" id="PS51462"/>
    </source>
</evidence>
<dbReference type="PROSITE" id="PS51462">
    <property type="entry name" value="NUDIX"/>
    <property type="match status" value="1"/>
</dbReference>
<name>A0ABT1H3Z0_9NOCA</name>
<dbReference type="Proteomes" id="UP001205740">
    <property type="component" value="Unassembled WGS sequence"/>
</dbReference>
<gene>
    <name evidence="2" type="ORF">LX12_001739</name>
</gene>
<dbReference type="RefSeq" id="WP_253654137.1">
    <property type="nucleotide sequence ID" value="NZ_BAAAOE010000003.1"/>
</dbReference>
<dbReference type="CDD" id="cd04662">
    <property type="entry name" value="NUDIX_Hydrolase"/>
    <property type="match status" value="1"/>
</dbReference>
<feature type="domain" description="Nudix hydrolase" evidence="1">
    <location>
        <begin position="1"/>
        <end position="150"/>
    </location>
</feature>
<dbReference type="Gene3D" id="3.90.79.10">
    <property type="entry name" value="Nucleoside Triphosphate Pyrophosphohydrolase"/>
    <property type="match status" value="1"/>
</dbReference>
<protein>
    <submittedName>
        <fullName evidence="2">NTP pyrophosphohydrolase, NUDIX family</fullName>
    </submittedName>
</protein>
<dbReference type="PANTHER" id="PTHR21340">
    <property type="entry name" value="DIADENOSINE 5,5-P1,P4-TETRAPHOSPHATE PYROPHOSPHOHYDROLASE MUTT"/>
    <property type="match status" value="1"/>
</dbReference>
<comment type="caution">
    <text evidence="2">The sequence shown here is derived from an EMBL/GenBank/DDBJ whole genome shotgun (WGS) entry which is preliminary data.</text>
</comment>
<accession>A0ABT1H3Z0</accession>
<evidence type="ECO:0000313" key="3">
    <source>
        <dbReference type="Proteomes" id="UP001205740"/>
    </source>
</evidence>
<dbReference type="InterPro" id="IPR000086">
    <property type="entry name" value="NUDIX_hydrolase_dom"/>
</dbReference>
<dbReference type="EMBL" id="JAMTCG010000003">
    <property type="protein sequence ID" value="MCP2160552.1"/>
    <property type="molecule type" value="Genomic_DNA"/>
</dbReference>
<dbReference type="SUPFAM" id="SSF55811">
    <property type="entry name" value="Nudix"/>
    <property type="match status" value="1"/>
</dbReference>
<dbReference type="InterPro" id="IPR051325">
    <property type="entry name" value="Nudix_hydrolase_domain"/>
</dbReference>
<dbReference type="Pfam" id="PF00293">
    <property type="entry name" value="NUDIX"/>
    <property type="match status" value="1"/>
</dbReference>